<reference evidence="1" key="1">
    <citation type="journal article" date="2023" name="Insect Mol. Biol.">
        <title>Genome sequencing provides insights into the evolution of gene families encoding plant cell wall-degrading enzymes in longhorned beetles.</title>
        <authorList>
            <person name="Shin N.R."/>
            <person name="Okamura Y."/>
            <person name="Kirsch R."/>
            <person name="Pauchet Y."/>
        </authorList>
    </citation>
    <scope>NUCLEOTIDE SEQUENCE</scope>
    <source>
        <strain evidence="1">MMC_N1</strain>
    </source>
</reference>
<proteinExistence type="predicted"/>
<dbReference type="EMBL" id="JAPWTJ010002739">
    <property type="protein sequence ID" value="KAJ8964708.1"/>
    <property type="molecule type" value="Genomic_DNA"/>
</dbReference>
<protein>
    <submittedName>
        <fullName evidence="1">Uncharacterized protein</fullName>
    </submittedName>
</protein>
<organism evidence="1 2">
    <name type="scientific">Molorchus minor</name>
    <dbReference type="NCBI Taxonomy" id="1323400"/>
    <lineage>
        <taxon>Eukaryota</taxon>
        <taxon>Metazoa</taxon>
        <taxon>Ecdysozoa</taxon>
        <taxon>Arthropoda</taxon>
        <taxon>Hexapoda</taxon>
        <taxon>Insecta</taxon>
        <taxon>Pterygota</taxon>
        <taxon>Neoptera</taxon>
        <taxon>Endopterygota</taxon>
        <taxon>Coleoptera</taxon>
        <taxon>Polyphaga</taxon>
        <taxon>Cucujiformia</taxon>
        <taxon>Chrysomeloidea</taxon>
        <taxon>Cerambycidae</taxon>
        <taxon>Lamiinae</taxon>
        <taxon>Monochamini</taxon>
        <taxon>Molorchus</taxon>
    </lineage>
</organism>
<evidence type="ECO:0000313" key="1">
    <source>
        <dbReference type="EMBL" id="KAJ8964708.1"/>
    </source>
</evidence>
<accession>A0ABQ9IT11</accession>
<dbReference type="InterPro" id="IPR039727">
    <property type="entry name" value="SE/Ars2"/>
</dbReference>
<name>A0ABQ9IT11_9CUCU</name>
<gene>
    <name evidence="1" type="ORF">NQ317_003895</name>
</gene>
<dbReference type="Proteomes" id="UP001162164">
    <property type="component" value="Unassembled WGS sequence"/>
</dbReference>
<comment type="caution">
    <text evidence="1">The sequence shown here is derived from an EMBL/GenBank/DDBJ whole genome shotgun (WGS) entry which is preliminary data.</text>
</comment>
<evidence type="ECO:0000313" key="2">
    <source>
        <dbReference type="Proteomes" id="UP001162164"/>
    </source>
</evidence>
<keyword evidence="2" id="KW-1185">Reference proteome</keyword>
<dbReference type="PANTHER" id="PTHR13165">
    <property type="entry name" value="ARSENITE-RESISTANCE PROTEIN 2"/>
    <property type="match status" value="1"/>
</dbReference>
<sequence length="129" mass="15018">MAAFCELLWPDPQPERRWLRRGWRGKHKEICWNLNNIRLRGMQLGAIVNRDLSRRIRPVNGITAHKQVVRSDIRISAKVTLHLDTKVGLWLDEEDQKDKPQQASPNQCEIFAAMEFFSRCGLAATLMRP</sequence>
<dbReference type="PANTHER" id="PTHR13165:SF0">
    <property type="entry name" value="SERRATE RNA EFFECTOR MOLECULE HOMOLOG"/>
    <property type="match status" value="1"/>
</dbReference>